<accession>A0ACC6TLT3</accession>
<gene>
    <name evidence="1" type="ORF">TQ35_0001275</name>
</gene>
<evidence type="ECO:0000313" key="1">
    <source>
        <dbReference type="EMBL" id="MEW9490829.1"/>
    </source>
</evidence>
<comment type="caution">
    <text evidence="1">The sequence shown here is derived from an EMBL/GenBank/DDBJ whole genome shotgun (WGS) entry which is preliminary data.</text>
</comment>
<organism evidence="1 2">
    <name type="scientific">Candidatus Aramenus sulfurataquae</name>
    <dbReference type="NCBI Taxonomy" id="1326980"/>
    <lineage>
        <taxon>Archaea</taxon>
        <taxon>Thermoproteota</taxon>
        <taxon>Thermoprotei</taxon>
        <taxon>Sulfolobales</taxon>
        <taxon>Sulfolobaceae</taxon>
        <taxon>Candidatus Aramenus</taxon>
    </lineage>
</organism>
<dbReference type="EMBL" id="JZWS03000001">
    <property type="protein sequence ID" value="MEW9490829.1"/>
    <property type="molecule type" value="Genomic_DNA"/>
</dbReference>
<keyword evidence="1" id="KW-0328">Glycosyltransferase</keyword>
<proteinExistence type="predicted"/>
<dbReference type="Proteomes" id="UP000053480">
    <property type="component" value="Unassembled WGS sequence"/>
</dbReference>
<protein>
    <submittedName>
        <fullName evidence="1">Phosphoribosyltransferase family protein</fullName>
    </submittedName>
</protein>
<reference evidence="1" key="1">
    <citation type="submission" date="2024-07" db="EMBL/GenBank/DDBJ databases">
        <title>Metagenome and Metagenome-Assembled Genomes of Archaea from a hot spring from the geothermal field of Los Azufres, Mexico.</title>
        <authorList>
            <person name="Marin-Paredes R."/>
            <person name="Martinez-Romero E."/>
            <person name="Servin-Garciduenas L.E."/>
        </authorList>
    </citation>
    <scope>NUCLEOTIDE SEQUENCE</scope>
    <source>
        <strain evidence="1">AZ1-454</strain>
    </source>
</reference>
<keyword evidence="1" id="KW-0808">Transferase</keyword>
<sequence>MALRQTKDGELRERLLVVDLLRELKNIYTYKQLSSLLGIQESLLCRYVNGVTVPSEVQYNNIINKVKNKEFLLSFIKNRIRIFGDGFIDTSSLLFYPNLLRLVIELTLRNLPKIETVTKVFGIASNGIPFASMVATVLDKPLIIAKKHKDTLEMEYYDESIKESEGVVSSLYLRKDLISKTDKVIIVDDVIKSGRTIMASNNLLKKAGSEVALAFAIVSKREALDNLLRTMDVISLLTL</sequence>
<evidence type="ECO:0000313" key="2">
    <source>
        <dbReference type="Proteomes" id="UP000053480"/>
    </source>
</evidence>
<name>A0ACC6TLT3_9CREN</name>